<comment type="similarity">
    <text evidence="9">Belongs to the glycosyl hydrolase 18 family.</text>
</comment>
<keyword evidence="5" id="KW-0119">Carbohydrate metabolism</keyword>
<protein>
    <recommendedName>
        <fullName evidence="2">chitinase</fullName>
        <ecNumber evidence="2">3.2.1.14</ecNumber>
    </recommendedName>
</protein>
<dbReference type="InterPro" id="IPR017853">
    <property type="entry name" value="GH"/>
</dbReference>
<dbReference type="OrthoDB" id="6020543at2759"/>
<evidence type="ECO:0000313" key="11">
    <source>
        <dbReference type="EMBL" id="ODQ44514.1"/>
    </source>
</evidence>
<dbReference type="GeneID" id="30179740"/>
<dbReference type="PANTHER" id="PTHR45708">
    <property type="entry name" value="ENDOCHITINASE"/>
    <property type="match status" value="1"/>
</dbReference>
<dbReference type="STRING" id="763406.A0A1E3NEG4"/>
<name>A0A1E3NEG4_9ASCO</name>
<comment type="catalytic activity">
    <reaction evidence="1">
        <text>Random endo-hydrolysis of N-acetyl-beta-D-glucosaminide (1-&gt;4)-beta-linkages in chitin and chitodextrins.</text>
        <dbReference type="EC" id="3.2.1.14"/>
    </reaction>
</comment>
<dbReference type="GO" id="GO:0008843">
    <property type="term" value="F:endochitinase activity"/>
    <property type="evidence" value="ECO:0007669"/>
    <property type="project" value="UniProtKB-EC"/>
</dbReference>
<evidence type="ECO:0000256" key="5">
    <source>
        <dbReference type="ARBA" id="ARBA00023277"/>
    </source>
</evidence>
<dbReference type="GO" id="GO:0000272">
    <property type="term" value="P:polysaccharide catabolic process"/>
    <property type="evidence" value="ECO:0007669"/>
    <property type="project" value="UniProtKB-KW"/>
</dbReference>
<evidence type="ECO:0000259" key="10">
    <source>
        <dbReference type="PROSITE" id="PS51910"/>
    </source>
</evidence>
<keyword evidence="6 8" id="KW-0326">Glycosidase</keyword>
<dbReference type="GO" id="GO:0005576">
    <property type="term" value="C:extracellular region"/>
    <property type="evidence" value="ECO:0007669"/>
    <property type="project" value="TreeGrafter"/>
</dbReference>
<dbReference type="RefSeq" id="XP_019015627.1">
    <property type="nucleotide sequence ID" value="XM_019163053.1"/>
</dbReference>
<dbReference type="GO" id="GO:0006032">
    <property type="term" value="P:chitin catabolic process"/>
    <property type="evidence" value="ECO:0007669"/>
    <property type="project" value="UniProtKB-KW"/>
</dbReference>
<keyword evidence="4" id="KW-0146">Chitin degradation</keyword>
<dbReference type="InterPro" id="IPR001223">
    <property type="entry name" value="Glyco_hydro18_cat"/>
</dbReference>
<keyword evidence="3 8" id="KW-0378">Hydrolase</keyword>
<evidence type="ECO:0000256" key="3">
    <source>
        <dbReference type="ARBA" id="ARBA00022801"/>
    </source>
</evidence>
<dbReference type="Proteomes" id="UP000094455">
    <property type="component" value="Unassembled WGS sequence"/>
</dbReference>
<gene>
    <name evidence="11" type="ORF">PICMEDRAFT_37068</name>
</gene>
<keyword evidence="7" id="KW-0624">Polysaccharide degradation</keyword>
<evidence type="ECO:0000256" key="4">
    <source>
        <dbReference type="ARBA" id="ARBA00023024"/>
    </source>
</evidence>
<evidence type="ECO:0000256" key="8">
    <source>
        <dbReference type="RuleBase" id="RU000489"/>
    </source>
</evidence>
<dbReference type="PANTHER" id="PTHR45708:SF49">
    <property type="entry name" value="ENDOCHITINASE"/>
    <property type="match status" value="1"/>
</dbReference>
<proteinExistence type="inferred from homology"/>
<dbReference type="PROSITE" id="PS51910">
    <property type="entry name" value="GH18_2"/>
    <property type="match status" value="1"/>
</dbReference>
<dbReference type="PROSITE" id="PS01095">
    <property type="entry name" value="GH18_1"/>
    <property type="match status" value="1"/>
</dbReference>
<sequence>VVVYWGQDSVYQVDQTLEKDLDAYCTSVDADIFIISSVNQFGAGQETTINLANHCGSTTSCPDIGRQIVNCQNAGKKVFISLGGEDRKKYSLSSSEADSFATELWNKFGGGSASDVVRPFGDAVVDGFDLDIEGGDNSGYPALVQNLKSLFSQDSSKSYAISAAPQCPYPDHKIGNVLSSPGVDYAIVQFYNNPSCELTTTGFNWNDWAGLAEENNFKIFIGLLGDGKSTDNGYTPIDEVKAALQDVVSKKPEPFGGFSVWDVGRGVANIDNGKSYIQELSDLISN</sequence>
<feature type="domain" description="GH18" evidence="10">
    <location>
        <begin position="1"/>
        <end position="286"/>
    </location>
</feature>
<evidence type="ECO:0000256" key="1">
    <source>
        <dbReference type="ARBA" id="ARBA00000822"/>
    </source>
</evidence>
<feature type="non-terminal residue" evidence="11">
    <location>
        <position position="1"/>
    </location>
</feature>
<organism evidence="11 12">
    <name type="scientific">Pichia membranifaciens NRRL Y-2026</name>
    <dbReference type="NCBI Taxonomy" id="763406"/>
    <lineage>
        <taxon>Eukaryota</taxon>
        <taxon>Fungi</taxon>
        <taxon>Dikarya</taxon>
        <taxon>Ascomycota</taxon>
        <taxon>Saccharomycotina</taxon>
        <taxon>Pichiomycetes</taxon>
        <taxon>Pichiales</taxon>
        <taxon>Pichiaceae</taxon>
        <taxon>Pichia</taxon>
    </lineage>
</organism>
<dbReference type="EC" id="3.2.1.14" evidence="2"/>
<evidence type="ECO:0000313" key="12">
    <source>
        <dbReference type="Proteomes" id="UP000094455"/>
    </source>
</evidence>
<dbReference type="EMBL" id="KV454007">
    <property type="protein sequence ID" value="ODQ44514.1"/>
    <property type="molecule type" value="Genomic_DNA"/>
</dbReference>
<evidence type="ECO:0000256" key="7">
    <source>
        <dbReference type="ARBA" id="ARBA00023326"/>
    </source>
</evidence>
<dbReference type="Gene3D" id="3.20.20.80">
    <property type="entry name" value="Glycosidases"/>
    <property type="match status" value="1"/>
</dbReference>
<dbReference type="InterPro" id="IPR050542">
    <property type="entry name" value="Glycosyl_Hydrlase18_Chitinase"/>
</dbReference>
<dbReference type="Pfam" id="PF00704">
    <property type="entry name" value="Glyco_hydro_18"/>
    <property type="match status" value="1"/>
</dbReference>
<evidence type="ECO:0000256" key="9">
    <source>
        <dbReference type="RuleBase" id="RU004453"/>
    </source>
</evidence>
<dbReference type="InterPro" id="IPR001579">
    <property type="entry name" value="Glyco_hydro_18_chit_AS"/>
</dbReference>
<reference evidence="11 12" key="1">
    <citation type="journal article" date="2016" name="Proc. Natl. Acad. Sci. U.S.A.">
        <title>Comparative genomics of biotechnologically important yeasts.</title>
        <authorList>
            <person name="Riley R."/>
            <person name="Haridas S."/>
            <person name="Wolfe K.H."/>
            <person name="Lopes M.R."/>
            <person name="Hittinger C.T."/>
            <person name="Goeker M."/>
            <person name="Salamov A.A."/>
            <person name="Wisecaver J.H."/>
            <person name="Long T.M."/>
            <person name="Calvey C.H."/>
            <person name="Aerts A.L."/>
            <person name="Barry K.W."/>
            <person name="Choi C."/>
            <person name="Clum A."/>
            <person name="Coughlan A.Y."/>
            <person name="Deshpande S."/>
            <person name="Douglass A.P."/>
            <person name="Hanson S.J."/>
            <person name="Klenk H.-P."/>
            <person name="LaButti K.M."/>
            <person name="Lapidus A."/>
            <person name="Lindquist E.A."/>
            <person name="Lipzen A.M."/>
            <person name="Meier-Kolthoff J.P."/>
            <person name="Ohm R.A."/>
            <person name="Otillar R.P."/>
            <person name="Pangilinan J.L."/>
            <person name="Peng Y."/>
            <person name="Rokas A."/>
            <person name="Rosa C.A."/>
            <person name="Scheuner C."/>
            <person name="Sibirny A.A."/>
            <person name="Slot J.C."/>
            <person name="Stielow J.B."/>
            <person name="Sun H."/>
            <person name="Kurtzman C.P."/>
            <person name="Blackwell M."/>
            <person name="Grigoriev I.V."/>
            <person name="Jeffries T.W."/>
        </authorList>
    </citation>
    <scope>NUCLEOTIDE SEQUENCE [LARGE SCALE GENOMIC DNA]</scope>
    <source>
        <strain evidence="11 12">NRRL Y-2026</strain>
    </source>
</reference>
<dbReference type="AlphaFoldDB" id="A0A1E3NEG4"/>
<keyword evidence="12" id="KW-1185">Reference proteome</keyword>
<evidence type="ECO:0000256" key="2">
    <source>
        <dbReference type="ARBA" id="ARBA00012729"/>
    </source>
</evidence>
<evidence type="ECO:0000256" key="6">
    <source>
        <dbReference type="ARBA" id="ARBA00023295"/>
    </source>
</evidence>
<dbReference type="SUPFAM" id="SSF51445">
    <property type="entry name" value="(Trans)glycosidases"/>
    <property type="match status" value="1"/>
</dbReference>
<accession>A0A1E3NEG4</accession>